<dbReference type="InterPro" id="IPR013785">
    <property type="entry name" value="Aldolase_TIM"/>
</dbReference>
<keyword evidence="3 8" id="KW-0479">Metal-binding</keyword>
<comment type="similarity">
    <text evidence="8">Belongs to the radical SAM superfamily. 7-carboxy-7-deazaguanine synthase family.</text>
</comment>
<dbReference type="PROSITE" id="PS51918">
    <property type="entry name" value="RADICAL_SAM"/>
    <property type="match status" value="1"/>
</dbReference>
<proteinExistence type="inferred from homology"/>
<dbReference type="Proteomes" id="UP000197068">
    <property type="component" value="Unassembled WGS sequence"/>
</dbReference>
<feature type="binding site" evidence="8">
    <location>
        <position position="110"/>
    </location>
    <ligand>
        <name>S-adenosyl-L-methionine</name>
        <dbReference type="ChEBI" id="CHEBI:59789"/>
    </ligand>
</feature>
<comment type="subunit">
    <text evidence="8">Homodimer.</text>
</comment>
<evidence type="ECO:0000256" key="8">
    <source>
        <dbReference type="HAMAP-Rule" id="MF_00917"/>
    </source>
</evidence>
<comment type="pathway">
    <text evidence="8">Purine metabolism; 7-cyano-7-deazaguanine biosynthesis.</text>
</comment>
<comment type="caution">
    <text evidence="10">The sequence shown here is derived from an EMBL/GenBank/DDBJ whole genome shotgun (WGS) entry which is preliminary data.</text>
</comment>
<dbReference type="Pfam" id="PF13353">
    <property type="entry name" value="Fer4_12"/>
    <property type="match status" value="1"/>
</dbReference>
<feature type="binding site" evidence="8">
    <location>
        <begin position="152"/>
        <end position="154"/>
    </location>
    <ligand>
        <name>S-adenosyl-L-methionine</name>
        <dbReference type="ChEBI" id="CHEBI:59789"/>
    </ligand>
</feature>
<feature type="binding site" evidence="8">
    <location>
        <begin position="28"/>
        <end position="30"/>
    </location>
    <ligand>
        <name>substrate</name>
    </ligand>
</feature>
<dbReference type="Gene3D" id="3.20.20.70">
    <property type="entry name" value="Aldolase class I"/>
    <property type="match status" value="1"/>
</dbReference>
<keyword evidence="11" id="KW-1185">Reference proteome</keyword>
<comment type="catalytic activity">
    <reaction evidence="8">
        <text>6-carboxy-5,6,7,8-tetrahydropterin + H(+) = 7-carboxy-7-carbaguanine + NH4(+)</text>
        <dbReference type="Rhea" id="RHEA:27974"/>
        <dbReference type="ChEBI" id="CHEBI:15378"/>
        <dbReference type="ChEBI" id="CHEBI:28938"/>
        <dbReference type="ChEBI" id="CHEBI:61032"/>
        <dbReference type="ChEBI" id="CHEBI:61036"/>
        <dbReference type="EC" id="4.3.99.3"/>
    </reaction>
</comment>
<organism evidence="10 11">
    <name type="scientific">Colwellia marinimaniae</name>
    <dbReference type="NCBI Taxonomy" id="1513592"/>
    <lineage>
        <taxon>Bacteria</taxon>
        <taxon>Pseudomonadati</taxon>
        <taxon>Pseudomonadota</taxon>
        <taxon>Gammaproteobacteria</taxon>
        <taxon>Alteromonadales</taxon>
        <taxon>Colwelliaceae</taxon>
        <taxon>Colwellia</taxon>
    </lineage>
</organism>
<dbReference type="SFLD" id="SFLDS00029">
    <property type="entry name" value="Radical_SAM"/>
    <property type="match status" value="1"/>
</dbReference>
<evidence type="ECO:0000256" key="4">
    <source>
        <dbReference type="ARBA" id="ARBA00022842"/>
    </source>
</evidence>
<evidence type="ECO:0000259" key="9">
    <source>
        <dbReference type="PROSITE" id="PS51918"/>
    </source>
</evidence>
<feature type="binding site" evidence="8">
    <location>
        <position position="54"/>
    </location>
    <ligand>
        <name>[4Fe-4S] cluster</name>
        <dbReference type="ChEBI" id="CHEBI:49883"/>
        <note>4Fe-4S-S-AdoMet</note>
    </ligand>
</feature>
<dbReference type="InterPro" id="IPR027609">
    <property type="entry name" value="rSAM_QueE_proteobac"/>
</dbReference>
<keyword evidence="8" id="KW-0671">Queuosine biosynthesis</keyword>
<comment type="function">
    <text evidence="8">Catalyzes the complex heterocyclic radical-mediated conversion of 6-carboxy-5,6,7,8-tetrahydropterin (CPH4) to 7-carboxy-7-deazaguanine (CDG), a step common to the biosynthetic pathways of all 7-deazapurine-containing compounds.</text>
</comment>
<dbReference type="SUPFAM" id="SSF102114">
    <property type="entry name" value="Radical SAM enzymes"/>
    <property type="match status" value="1"/>
</dbReference>
<dbReference type="EMBL" id="BDQM01000023">
    <property type="protein sequence ID" value="GAW97008.1"/>
    <property type="molecule type" value="Genomic_DNA"/>
</dbReference>
<evidence type="ECO:0000256" key="6">
    <source>
        <dbReference type="ARBA" id="ARBA00023014"/>
    </source>
</evidence>
<comment type="caution">
    <text evidence="8">Lacks conserved residue(s) required for the propagation of feature annotation.</text>
</comment>
<dbReference type="HAMAP" id="MF_00917">
    <property type="entry name" value="QueE"/>
    <property type="match status" value="1"/>
</dbReference>
<feature type="domain" description="Radical SAM core" evidence="9">
    <location>
        <begin position="34"/>
        <end position="238"/>
    </location>
</feature>
<feature type="binding site" evidence="8">
    <location>
        <position position="51"/>
    </location>
    <ligand>
        <name>[4Fe-4S] cluster</name>
        <dbReference type="ChEBI" id="CHEBI:49883"/>
        <note>4Fe-4S-S-AdoMet</note>
    </ligand>
</feature>
<dbReference type="InterPro" id="IPR007197">
    <property type="entry name" value="rSAM"/>
</dbReference>
<dbReference type="NCBIfam" id="TIGR04322">
    <property type="entry name" value="rSAM_QueE_Ecoli"/>
    <property type="match status" value="1"/>
</dbReference>
<evidence type="ECO:0000256" key="3">
    <source>
        <dbReference type="ARBA" id="ARBA00022723"/>
    </source>
</evidence>
<keyword evidence="4 8" id="KW-0460">Magnesium</keyword>
<keyword evidence="2 8" id="KW-0949">S-adenosyl-L-methionine</keyword>
<feature type="binding site" evidence="8">
    <location>
        <position position="43"/>
    </location>
    <ligand>
        <name>substrate</name>
    </ligand>
</feature>
<comment type="cofactor">
    <cofactor evidence="8">
        <name>S-adenosyl-L-methionine</name>
        <dbReference type="ChEBI" id="CHEBI:59789"/>
    </cofactor>
    <text evidence="8">Binds 1 S-adenosyl-L-methionine per subunit.</text>
</comment>
<reference evidence="10 11" key="1">
    <citation type="submission" date="2017-06" db="EMBL/GenBank/DDBJ databases">
        <title>Whole Genome Sequences of Colwellia marinimaniae MTCD1.</title>
        <authorList>
            <person name="Kusumoto H."/>
            <person name="Inoue M."/>
            <person name="Tanikawa K."/>
            <person name="Maeji H."/>
            <person name="Cameron J.H."/>
            <person name="Bartlett D.H."/>
        </authorList>
    </citation>
    <scope>NUCLEOTIDE SEQUENCE [LARGE SCALE GENOMIC DNA]</scope>
    <source>
        <strain evidence="10 11">MTCD1</strain>
    </source>
</reference>
<feature type="binding site" evidence="8">
    <location>
        <position position="108"/>
    </location>
    <ligand>
        <name>substrate</name>
    </ligand>
</feature>
<comment type="cofactor">
    <cofactor evidence="8">
        <name>Mg(2+)</name>
        <dbReference type="ChEBI" id="CHEBI:18420"/>
    </cofactor>
</comment>
<protein>
    <recommendedName>
        <fullName evidence="8">7-carboxy-7-deazaguanine synthase</fullName>
        <shortName evidence="8">CDG synthase</shortName>
        <ecNumber evidence="8">4.3.99.3</ecNumber>
    </recommendedName>
    <alternativeName>
        <fullName evidence="8">Queuosine biosynthesis protein QueE</fullName>
    </alternativeName>
</protein>
<evidence type="ECO:0000256" key="2">
    <source>
        <dbReference type="ARBA" id="ARBA00022691"/>
    </source>
</evidence>
<dbReference type="InterPro" id="IPR058240">
    <property type="entry name" value="rSAM_sf"/>
</dbReference>
<evidence type="ECO:0000256" key="1">
    <source>
        <dbReference type="ARBA" id="ARBA00022485"/>
    </source>
</evidence>
<keyword evidence="5 8" id="KW-0408">Iron</keyword>
<comment type="cofactor">
    <cofactor evidence="8">
        <name>[4Fe-4S] cluster</name>
        <dbReference type="ChEBI" id="CHEBI:49883"/>
    </cofactor>
    <text evidence="8">Binds 1 [4Fe-4S] cluster. The cluster is coordinated with 3 cysteines and an exchangeable S-adenosyl-L-methionine.</text>
</comment>
<name>A0ABQ0MXB0_9GAMM</name>
<feature type="binding site" evidence="8">
    <location>
        <position position="47"/>
    </location>
    <ligand>
        <name>[4Fe-4S] cluster</name>
        <dbReference type="ChEBI" id="CHEBI:49883"/>
        <note>4Fe-4S-S-AdoMet</note>
    </ligand>
</feature>
<dbReference type="PANTHER" id="PTHR42836">
    <property type="entry name" value="7-CARBOXY-7-DEAZAGUANINE SYNTHASE"/>
    <property type="match status" value="1"/>
</dbReference>
<evidence type="ECO:0000256" key="7">
    <source>
        <dbReference type="ARBA" id="ARBA00023239"/>
    </source>
</evidence>
<keyword evidence="6 8" id="KW-0411">Iron-sulfur</keyword>
<dbReference type="PIRSF" id="PIRSF000370">
    <property type="entry name" value="QueE"/>
    <property type="match status" value="1"/>
</dbReference>
<feature type="binding site" evidence="8">
    <location>
        <begin position="53"/>
        <end position="55"/>
    </location>
    <ligand>
        <name>S-adenosyl-L-methionine</name>
        <dbReference type="ChEBI" id="CHEBI:59789"/>
    </ligand>
</feature>
<gene>
    <name evidence="10" type="primary">ygcF</name>
    <name evidence="8" type="synonym">queE</name>
    <name evidence="10" type="ORF">MTCD1_02634</name>
</gene>
<dbReference type="EC" id="4.3.99.3" evidence="8"/>
<keyword evidence="7 8" id="KW-0456">Lyase</keyword>
<accession>A0ABQ0MXB0</accession>
<dbReference type="GO" id="GO:0016829">
    <property type="term" value="F:lyase activity"/>
    <property type="evidence" value="ECO:0007669"/>
    <property type="project" value="UniProtKB-KW"/>
</dbReference>
<evidence type="ECO:0000256" key="5">
    <source>
        <dbReference type="ARBA" id="ARBA00023004"/>
    </source>
</evidence>
<feature type="binding site" evidence="8">
    <location>
        <position position="56"/>
    </location>
    <ligand>
        <name>Mg(2+)</name>
        <dbReference type="ChEBI" id="CHEBI:18420"/>
    </ligand>
</feature>
<dbReference type="PANTHER" id="PTHR42836:SF1">
    <property type="entry name" value="7-CARBOXY-7-DEAZAGUANINE SYNTHASE"/>
    <property type="match status" value="1"/>
</dbReference>
<evidence type="ECO:0000313" key="11">
    <source>
        <dbReference type="Proteomes" id="UP000197068"/>
    </source>
</evidence>
<evidence type="ECO:0000313" key="10">
    <source>
        <dbReference type="EMBL" id="GAW97008.1"/>
    </source>
</evidence>
<dbReference type="InterPro" id="IPR024924">
    <property type="entry name" value="7-CO-7-deazaguanine_synth-like"/>
</dbReference>
<sequence>MPNKTHHHVAEKTIIPMNYKINELFETIQGEGSFTGQPSIFIRLQGCPVGCSWCDTKHTWQIELDDQVSPDIMLAKKAETSQWSSFTVAEIFALVQDKNFQAKHIVITGGEPCMVDLTPLCQLFEQQGYSTQIETSGTFEIITTEKCWVTVSPKINMRGGYKILASAMSRANEIKHPIATEQHVDDLKALLALHKVENTAIYLQPISQKKRATELAIATCIANNWRLSIQVHKYIGIE</sequence>
<keyword evidence="1 8" id="KW-0004">4Fe-4S</keyword>